<dbReference type="OrthoDB" id="2122616at2759"/>
<proteinExistence type="predicted"/>
<organism evidence="2 3">
    <name type="scientific">Chytriomyces confervae</name>
    <dbReference type="NCBI Taxonomy" id="246404"/>
    <lineage>
        <taxon>Eukaryota</taxon>
        <taxon>Fungi</taxon>
        <taxon>Fungi incertae sedis</taxon>
        <taxon>Chytridiomycota</taxon>
        <taxon>Chytridiomycota incertae sedis</taxon>
        <taxon>Chytridiomycetes</taxon>
        <taxon>Chytridiales</taxon>
        <taxon>Chytriomycetaceae</taxon>
        <taxon>Chytriomyces</taxon>
    </lineage>
</organism>
<evidence type="ECO:0000313" key="3">
    <source>
        <dbReference type="Proteomes" id="UP000320333"/>
    </source>
</evidence>
<sequence>MVATRSKRNADSLTEDGTVAAAAPAVASKKARTSSAQDKAGQEAKRVTLKAQELELAKSKLKKVSTPSRASTLTRVPHPKTLQATKSKLKKVQTVVSRGLELVVPHPAKLSEVKSVLKTVTPVVKTNVVVVVEGKASPAVSPVNKKAMSSPARSPARAVSPRSMPSNPTALLLLLLSTAASLVRAQFDPNGPTQPGLPQGCVGSFPNLTQCTISNYYLGDMVDRCAPPLPHPVPGQQVYIKDPTNFCINLPNPDSIFLINNFYSWNKLPTIVQAEGFVQSYCMGSYLPPGSKPLPQFGIRSAHVLKNFTVPGQNYYQIHGFLDCDVLGVNCTQSAPGVYDDGGQYDDGPFINCGKEPYSGVDNSTLANPGMQHYVEMAGNGLFCMRVCEPGNLMAGRPCDLTQDTAGCEKFMKVQFTEGFTFEDLTTGAKSTATVSLPPRKTSTTTTTAGAAATGSGSSGNAAVTATPSKSGSAQTGAFAGAVLLALAFAL</sequence>
<comment type="caution">
    <text evidence="2">The sequence shown here is derived from an EMBL/GenBank/DDBJ whole genome shotgun (WGS) entry which is preliminary data.</text>
</comment>
<dbReference type="EMBL" id="QEAP01000049">
    <property type="protein sequence ID" value="TPX76347.1"/>
    <property type="molecule type" value="Genomic_DNA"/>
</dbReference>
<protein>
    <submittedName>
        <fullName evidence="2">Uncharacterized protein</fullName>
    </submittedName>
</protein>
<evidence type="ECO:0000313" key="2">
    <source>
        <dbReference type="EMBL" id="TPX76347.1"/>
    </source>
</evidence>
<feature type="region of interest" description="Disordered" evidence="1">
    <location>
        <begin position="431"/>
        <end position="474"/>
    </location>
</feature>
<name>A0A507FMU2_9FUNG</name>
<dbReference type="Proteomes" id="UP000320333">
    <property type="component" value="Unassembled WGS sequence"/>
</dbReference>
<feature type="compositionally biased region" description="Low complexity" evidence="1">
    <location>
        <begin position="147"/>
        <end position="163"/>
    </location>
</feature>
<feature type="region of interest" description="Disordered" evidence="1">
    <location>
        <begin position="1"/>
        <end position="44"/>
    </location>
</feature>
<gene>
    <name evidence="2" type="ORF">CcCBS67573_g02376</name>
</gene>
<keyword evidence="3" id="KW-1185">Reference proteome</keyword>
<evidence type="ECO:0000256" key="1">
    <source>
        <dbReference type="SAM" id="MobiDB-lite"/>
    </source>
</evidence>
<feature type="compositionally biased region" description="Low complexity" evidence="1">
    <location>
        <begin position="19"/>
        <end position="28"/>
    </location>
</feature>
<reference evidence="2 3" key="1">
    <citation type="journal article" date="2019" name="Sci. Rep.">
        <title>Comparative genomics of chytrid fungi reveal insights into the obligate biotrophic and pathogenic lifestyle of Synchytrium endobioticum.</title>
        <authorList>
            <person name="van de Vossenberg B.T.L.H."/>
            <person name="Warris S."/>
            <person name="Nguyen H.D.T."/>
            <person name="van Gent-Pelzer M.P.E."/>
            <person name="Joly D.L."/>
            <person name="van de Geest H.C."/>
            <person name="Bonants P.J.M."/>
            <person name="Smith D.S."/>
            <person name="Levesque C.A."/>
            <person name="van der Lee T.A.J."/>
        </authorList>
    </citation>
    <scope>NUCLEOTIDE SEQUENCE [LARGE SCALE GENOMIC DNA]</scope>
    <source>
        <strain evidence="2 3">CBS 675.73</strain>
    </source>
</reference>
<feature type="region of interest" description="Disordered" evidence="1">
    <location>
        <begin position="141"/>
        <end position="163"/>
    </location>
</feature>
<dbReference type="AlphaFoldDB" id="A0A507FMU2"/>
<accession>A0A507FMU2</accession>
<feature type="compositionally biased region" description="Low complexity" evidence="1">
    <location>
        <begin position="442"/>
        <end position="467"/>
    </location>
</feature>